<accession>A0A2S0WM46</accession>
<keyword evidence="1" id="KW-0540">Nuclease</keyword>
<dbReference type="Proteomes" id="UP000244384">
    <property type="component" value="Chromosome"/>
</dbReference>
<evidence type="ECO:0000256" key="3">
    <source>
        <dbReference type="ARBA" id="ARBA00022839"/>
    </source>
</evidence>
<keyword evidence="4" id="KW-0238">DNA-binding</keyword>
<dbReference type="SMART" id="SM00475">
    <property type="entry name" value="53EXOc"/>
    <property type="match status" value="1"/>
</dbReference>
<dbReference type="InterPro" id="IPR008918">
    <property type="entry name" value="HhH2"/>
</dbReference>
<keyword evidence="9" id="KW-1185">Reference proteome</keyword>
<dbReference type="RefSeq" id="WP_108578040.1">
    <property type="nucleotide sequence ID" value="NZ_CP026952.1"/>
</dbReference>
<dbReference type="CDD" id="cd09898">
    <property type="entry name" value="H3TH_53EXO"/>
    <property type="match status" value="1"/>
</dbReference>
<feature type="domain" description="5'-3' exonuclease" evidence="7">
    <location>
        <begin position="4"/>
        <end position="274"/>
    </location>
</feature>
<keyword evidence="2" id="KW-0378">Hydrolase</keyword>
<evidence type="ECO:0000313" key="8">
    <source>
        <dbReference type="EMBL" id="AWB92395.1"/>
    </source>
</evidence>
<dbReference type="Pfam" id="PF01367">
    <property type="entry name" value="5_3_exonuc"/>
    <property type="match status" value="1"/>
</dbReference>
<evidence type="ECO:0000259" key="7">
    <source>
        <dbReference type="SMART" id="SM00475"/>
    </source>
</evidence>
<evidence type="ECO:0000313" key="9">
    <source>
        <dbReference type="Proteomes" id="UP000244384"/>
    </source>
</evidence>
<evidence type="ECO:0000256" key="2">
    <source>
        <dbReference type="ARBA" id="ARBA00022801"/>
    </source>
</evidence>
<reference evidence="9" key="1">
    <citation type="submission" date="2018-01" db="EMBL/GenBank/DDBJ databases">
        <authorList>
            <person name="Li J."/>
        </authorList>
    </citation>
    <scope>NUCLEOTIDE SEQUENCE [LARGE SCALE GENOMIC DNA]</scope>
    <source>
        <strain evidence="9">592</strain>
    </source>
</reference>
<keyword evidence="3" id="KW-0269">Exonuclease</keyword>
<sequence>MSHGRLLLLDSASLYFRAFFGIPKTLKAPDGTVVNALRGILDFTSTLTTQYEPEAVVACWDDDWRPQWRVDLLDTYKTQRLDDEGGEADTTEGLLGPQVPLIAEAFGLLGIPVVGAADYEADDVIGSLAEAWDGPVDIVTGDRDLFQLVDDDRDIRVLYVARGVSKHDVVDNAWLREKYGVDAADYVDFAVMRGDASDGLPGVAGIGDKTAAVLLEEFGDLDGILAAADDTWSSIKPRVRASLRESVDYITAAREVVAVRRDVCEVPDLTTAVDEDAFTAFGTTWGLGGVTERALAARARWA</sequence>
<organism evidence="8 9">
    <name type="scientific">Aeromicrobium chenweiae</name>
    <dbReference type="NCBI Taxonomy" id="2079793"/>
    <lineage>
        <taxon>Bacteria</taxon>
        <taxon>Bacillati</taxon>
        <taxon>Actinomycetota</taxon>
        <taxon>Actinomycetes</taxon>
        <taxon>Propionibacteriales</taxon>
        <taxon>Nocardioidaceae</taxon>
        <taxon>Aeromicrobium</taxon>
    </lineage>
</organism>
<gene>
    <name evidence="8" type="ORF">C3E78_09375</name>
</gene>
<proteinExistence type="predicted"/>
<dbReference type="Gene3D" id="1.10.150.20">
    <property type="entry name" value="5' to 3' exonuclease, C-terminal subdomain"/>
    <property type="match status" value="1"/>
</dbReference>
<name>A0A2S0WM46_9ACTN</name>
<dbReference type="SUPFAM" id="SSF88723">
    <property type="entry name" value="PIN domain-like"/>
    <property type="match status" value="1"/>
</dbReference>
<dbReference type="Gene3D" id="3.40.50.1010">
    <property type="entry name" value="5'-nuclease"/>
    <property type="match status" value="1"/>
</dbReference>
<dbReference type="OrthoDB" id="9806424at2"/>
<dbReference type="KEGG" id="aez:C3E78_09375"/>
<evidence type="ECO:0000256" key="6">
    <source>
        <dbReference type="ARBA" id="ARBA00050026"/>
    </source>
</evidence>
<dbReference type="InterPro" id="IPR020045">
    <property type="entry name" value="DNA_polI_H3TH"/>
</dbReference>
<evidence type="ECO:0000256" key="1">
    <source>
        <dbReference type="ARBA" id="ARBA00022722"/>
    </source>
</evidence>
<dbReference type="GO" id="GO:0008409">
    <property type="term" value="F:5'-3' exonuclease activity"/>
    <property type="evidence" value="ECO:0007669"/>
    <property type="project" value="InterPro"/>
</dbReference>
<dbReference type="PANTHER" id="PTHR42646:SF2">
    <property type="entry name" value="5'-3' EXONUCLEASE FAMILY PROTEIN"/>
    <property type="match status" value="1"/>
</dbReference>
<dbReference type="SMART" id="SM00279">
    <property type="entry name" value="HhH2"/>
    <property type="match status" value="1"/>
</dbReference>
<dbReference type="InterPro" id="IPR020046">
    <property type="entry name" value="5-3_exonucl_a-hlix_arch_N"/>
</dbReference>
<dbReference type="SUPFAM" id="SSF47807">
    <property type="entry name" value="5' to 3' exonuclease, C-terminal subdomain"/>
    <property type="match status" value="1"/>
</dbReference>
<dbReference type="EMBL" id="CP026952">
    <property type="protein sequence ID" value="AWB92395.1"/>
    <property type="molecule type" value="Genomic_DNA"/>
</dbReference>
<comment type="function">
    <text evidence="5">5'-3' exonuclease acting preferentially on double-stranded DNA.</text>
</comment>
<dbReference type="InterPro" id="IPR029060">
    <property type="entry name" value="PIN-like_dom_sf"/>
</dbReference>
<dbReference type="PANTHER" id="PTHR42646">
    <property type="entry name" value="FLAP ENDONUCLEASE XNI"/>
    <property type="match status" value="1"/>
</dbReference>
<dbReference type="GO" id="GO:0003677">
    <property type="term" value="F:DNA binding"/>
    <property type="evidence" value="ECO:0007669"/>
    <property type="project" value="UniProtKB-KW"/>
</dbReference>
<evidence type="ECO:0000256" key="5">
    <source>
        <dbReference type="ARBA" id="ARBA00049957"/>
    </source>
</evidence>
<dbReference type="Pfam" id="PF02739">
    <property type="entry name" value="5_3_exonuc_N"/>
    <property type="match status" value="1"/>
</dbReference>
<dbReference type="AlphaFoldDB" id="A0A2S0WM46"/>
<dbReference type="GO" id="GO:0017108">
    <property type="term" value="F:5'-flap endonuclease activity"/>
    <property type="evidence" value="ECO:0007669"/>
    <property type="project" value="InterPro"/>
</dbReference>
<keyword evidence="8" id="KW-0255">Endonuclease</keyword>
<dbReference type="InterPro" id="IPR038969">
    <property type="entry name" value="FEN"/>
</dbReference>
<dbReference type="InterPro" id="IPR002421">
    <property type="entry name" value="5-3_exonuclease"/>
</dbReference>
<dbReference type="GO" id="GO:0033567">
    <property type="term" value="P:DNA replication, Okazaki fragment processing"/>
    <property type="evidence" value="ECO:0007669"/>
    <property type="project" value="InterPro"/>
</dbReference>
<dbReference type="CDD" id="cd09859">
    <property type="entry name" value="PIN_53EXO"/>
    <property type="match status" value="1"/>
</dbReference>
<protein>
    <recommendedName>
        <fullName evidence="6">5'-3' exonuclease</fullName>
    </recommendedName>
</protein>
<evidence type="ECO:0000256" key="4">
    <source>
        <dbReference type="ARBA" id="ARBA00023125"/>
    </source>
</evidence>
<accession>A0A5F2ET99</accession>
<dbReference type="InterPro" id="IPR036279">
    <property type="entry name" value="5-3_exonuclease_C_sf"/>
</dbReference>